<organism evidence="1 3">
    <name type="scientific">Prauserella rugosa</name>
    <dbReference type="NCBI Taxonomy" id="43354"/>
    <lineage>
        <taxon>Bacteria</taxon>
        <taxon>Bacillati</taxon>
        <taxon>Actinomycetota</taxon>
        <taxon>Actinomycetes</taxon>
        <taxon>Pseudonocardiales</taxon>
        <taxon>Pseudonocardiaceae</taxon>
        <taxon>Prauserella</taxon>
    </lineage>
</organism>
<protein>
    <submittedName>
        <fullName evidence="1">Uncharacterized protein</fullName>
    </submittedName>
</protein>
<sequence length="115" mass="12752">MTSLVDPIVGQPDGTQPLDPFEPVDEMPHLWHVHQMLNDIANHAVHLDHDTDQATIHGLPATAQQDKAITDLIESGYAERLPHSGDMALTMLGITIAHQWRRLAIYTTKTGERCA</sequence>
<name>A0A660C885_9PSEU</name>
<dbReference type="AlphaFoldDB" id="A0A660C885"/>
<comment type="caution">
    <text evidence="1">The sequence shown here is derived from an EMBL/GenBank/DDBJ whole genome shotgun (WGS) entry which is preliminary data.</text>
</comment>
<gene>
    <name evidence="1" type="ORF">JD82_04931</name>
    <name evidence="2" type="ORF">JD82_04995</name>
</gene>
<accession>A0A660C885</accession>
<dbReference type="RefSeq" id="WP_145600900.1">
    <property type="nucleotide sequence ID" value="NZ_JOIJ01000025.1"/>
</dbReference>
<proteinExistence type="predicted"/>
<dbReference type="EMBL" id="VLJV01000002">
    <property type="protein sequence ID" value="TWH16007.1"/>
    <property type="molecule type" value="Genomic_DNA"/>
</dbReference>
<keyword evidence="3" id="KW-1185">Reference proteome</keyword>
<reference evidence="1 3" key="1">
    <citation type="submission" date="2019-07" db="EMBL/GenBank/DDBJ databases">
        <title>R&amp;d 2014.</title>
        <authorList>
            <person name="Klenk H.-P."/>
        </authorList>
    </citation>
    <scope>NUCLEOTIDE SEQUENCE [LARGE SCALE GENOMIC DNA]</scope>
    <source>
        <strain evidence="1 3">DSM 43194</strain>
    </source>
</reference>
<dbReference type="EMBL" id="VLJV01000002">
    <property type="protein sequence ID" value="TWH15943.1"/>
    <property type="molecule type" value="Genomic_DNA"/>
</dbReference>
<dbReference type="Proteomes" id="UP000317303">
    <property type="component" value="Unassembled WGS sequence"/>
</dbReference>
<evidence type="ECO:0000313" key="3">
    <source>
        <dbReference type="Proteomes" id="UP000317303"/>
    </source>
</evidence>
<evidence type="ECO:0000313" key="1">
    <source>
        <dbReference type="EMBL" id="TWH15943.1"/>
    </source>
</evidence>
<evidence type="ECO:0000313" key="2">
    <source>
        <dbReference type="EMBL" id="TWH16007.1"/>
    </source>
</evidence>